<evidence type="ECO:0000313" key="3">
    <source>
        <dbReference type="EMBL" id="VDO90310.1"/>
    </source>
</evidence>
<feature type="compositionally biased region" description="Basic and acidic residues" evidence="2">
    <location>
        <begin position="1"/>
        <end position="16"/>
    </location>
</feature>
<evidence type="ECO:0000313" key="4">
    <source>
        <dbReference type="Proteomes" id="UP000277204"/>
    </source>
</evidence>
<feature type="coiled-coil region" evidence="1">
    <location>
        <begin position="62"/>
        <end position="124"/>
    </location>
</feature>
<keyword evidence="4" id="KW-1185">Reference proteome</keyword>
<accession>A0A183M2Z9</accession>
<organism evidence="3 4">
    <name type="scientific">Schistosoma margrebowiei</name>
    <dbReference type="NCBI Taxonomy" id="48269"/>
    <lineage>
        <taxon>Eukaryota</taxon>
        <taxon>Metazoa</taxon>
        <taxon>Spiralia</taxon>
        <taxon>Lophotrochozoa</taxon>
        <taxon>Platyhelminthes</taxon>
        <taxon>Trematoda</taxon>
        <taxon>Digenea</taxon>
        <taxon>Strigeidida</taxon>
        <taxon>Schistosomatoidea</taxon>
        <taxon>Schistosomatidae</taxon>
        <taxon>Schistosoma</taxon>
    </lineage>
</organism>
<feature type="region of interest" description="Disordered" evidence="2">
    <location>
        <begin position="1"/>
        <end position="48"/>
    </location>
</feature>
<evidence type="ECO:0000256" key="2">
    <source>
        <dbReference type="SAM" id="MobiDB-lite"/>
    </source>
</evidence>
<name>A0A183M2Z9_9TREM</name>
<dbReference type="EMBL" id="UZAI01005385">
    <property type="protein sequence ID" value="VDO90310.1"/>
    <property type="molecule type" value="Genomic_DNA"/>
</dbReference>
<gene>
    <name evidence="3" type="ORF">SMRZ_LOCUS10425</name>
</gene>
<feature type="non-terminal residue" evidence="3">
    <location>
        <position position="166"/>
    </location>
</feature>
<proteinExistence type="predicted"/>
<dbReference type="AlphaFoldDB" id="A0A183M2Z9"/>
<sequence length="166" mass="19497">MESARPKEKWKTKEHITPGNGHRHEKNEQELNGTKKGGPGESGLENAGRRPMLHWEESETREQNLSNLLQRVEDEYNTLSRDIRILERAHAKKDRQLQNLLLEKNELSRKIIHLESTMHKLKNRAEYTYRKKHSSHKDEPIGRLHTQLGDESEYVLSDFGSLDRNQ</sequence>
<protein>
    <submittedName>
        <fullName evidence="3">Uncharacterized protein</fullName>
    </submittedName>
</protein>
<reference evidence="3 4" key="1">
    <citation type="submission" date="2018-11" db="EMBL/GenBank/DDBJ databases">
        <authorList>
            <consortium name="Pathogen Informatics"/>
        </authorList>
    </citation>
    <scope>NUCLEOTIDE SEQUENCE [LARGE SCALE GENOMIC DNA]</scope>
    <source>
        <strain evidence="3 4">Zambia</strain>
    </source>
</reference>
<keyword evidence="1" id="KW-0175">Coiled coil</keyword>
<evidence type="ECO:0000256" key="1">
    <source>
        <dbReference type="SAM" id="Coils"/>
    </source>
</evidence>
<dbReference type="Proteomes" id="UP000277204">
    <property type="component" value="Unassembled WGS sequence"/>
</dbReference>